<dbReference type="Gene3D" id="3.40.30.10">
    <property type="entry name" value="Glutaredoxin"/>
    <property type="match status" value="1"/>
</dbReference>
<dbReference type="KEGG" id="syw:SYNW0697"/>
<keyword evidence="2" id="KW-1185">Reference proteome</keyword>
<proteinExistence type="predicted"/>
<dbReference type="CDD" id="cd02980">
    <property type="entry name" value="TRX_Fd_family"/>
    <property type="match status" value="1"/>
</dbReference>
<name>Q7U8C4_PARMW</name>
<gene>
    <name evidence="1" type="ordered locus">SYNW0697</name>
</gene>
<reference evidence="1 2" key="1">
    <citation type="journal article" date="2003" name="Nature">
        <title>The genome of a motile marine Synechococcus.</title>
        <authorList>
            <person name="Palenik B."/>
            <person name="Brahamsha B."/>
            <person name="Larimer F."/>
            <person name="Land M."/>
            <person name="Hauser L."/>
            <person name="Chain P."/>
            <person name="Lamerdin J."/>
            <person name="Regala W."/>
            <person name="Allen E.A."/>
            <person name="McCarren J."/>
            <person name="Paulsen I."/>
            <person name="Dufresne A."/>
            <person name="Partensky F."/>
            <person name="Webb E."/>
            <person name="Waterbury J."/>
        </authorList>
    </citation>
    <scope>NUCLEOTIDE SEQUENCE [LARGE SCALE GENOMIC DNA]</scope>
    <source>
        <strain evidence="1 2">WH8102</strain>
    </source>
</reference>
<dbReference type="Proteomes" id="UP000001422">
    <property type="component" value="Chromosome"/>
</dbReference>
<dbReference type="InterPro" id="IPR036249">
    <property type="entry name" value="Thioredoxin-like_sf"/>
</dbReference>
<evidence type="ECO:0000313" key="1">
    <source>
        <dbReference type="EMBL" id="CAE07212.1"/>
    </source>
</evidence>
<dbReference type="SUPFAM" id="SSF52833">
    <property type="entry name" value="Thioredoxin-like"/>
    <property type="match status" value="1"/>
</dbReference>
<sequence>MSVQLVSHHLLLCATPTKAKCCDPNTGLATWNELKRLIKELGLENSDRPEGVVLRSKVDCLRICDKGPILVVWPDGIWYTDVTTEKIEAIIHQHIIHHKPVHDWIYKTTSFQLF</sequence>
<protein>
    <submittedName>
        <fullName evidence="1">Ferredoxin like protein</fullName>
    </submittedName>
</protein>
<dbReference type="AlphaFoldDB" id="Q7U8C4"/>
<dbReference type="RefSeq" id="WP_011127564.1">
    <property type="nucleotide sequence ID" value="NC_005070.1"/>
</dbReference>
<accession>Q7U8C4</accession>
<dbReference type="STRING" id="84588.SYNW0697"/>
<evidence type="ECO:0000313" key="2">
    <source>
        <dbReference type="Proteomes" id="UP000001422"/>
    </source>
</evidence>
<dbReference type="EMBL" id="BX569690">
    <property type="protein sequence ID" value="CAE07212.1"/>
    <property type="molecule type" value="Genomic_DNA"/>
</dbReference>
<organism evidence="1 2">
    <name type="scientific">Parasynechococcus marenigrum (strain WH8102)</name>
    <dbReference type="NCBI Taxonomy" id="84588"/>
    <lineage>
        <taxon>Bacteria</taxon>
        <taxon>Bacillati</taxon>
        <taxon>Cyanobacteriota</taxon>
        <taxon>Cyanophyceae</taxon>
        <taxon>Synechococcales</taxon>
        <taxon>Prochlorococcaceae</taxon>
        <taxon>Parasynechococcus</taxon>
        <taxon>Parasynechococcus marenigrum</taxon>
    </lineage>
</organism>
<dbReference type="eggNOG" id="COG3411">
    <property type="taxonomic scope" value="Bacteria"/>
</dbReference>
<dbReference type="HOGENOM" id="CLU_126515_0_1_3"/>